<comment type="caution">
    <text evidence="2">The sequence shown here is derived from an EMBL/GenBank/DDBJ whole genome shotgun (WGS) entry which is preliminary data.</text>
</comment>
<dbReference type="InterPro" id="IPR029068">
    <property type="entry name" value="Glyas_Bleomycin-R_OHBP_Dase"/>
</dbReference>
<dbReference type="AlphaFoldDB" id="A0AB73IBX9"/>
<sequence>MNTSSMTSDAPIAGVQGFIVPMHCTDLPATMQFFIARLGFRLDAIFPADGPRNAILSRDGFRLRLGLDVHNGIDTLNVLCDDPAQLPGEISELVAPNGVVVRLMHANPPMMLPPTRQQLVLSHAGSDAHWSVGRAGMRYRDLLPERHGGAFIASHIRILEGGPVPDYVHFHKIRFQTIFCRKGWVRLVYEGQGEPFILEAGDCVLQPPEIRHRVLESSAGAEVIELGSPAEHITMAEHDMTLPNGVYDPDYDSTASVSCGMSPKMHRGNRGNRRDSSLQIQASGRLPMASPACASCVLWAMDSKPRACTTPSSASSSSSRAVSMSRRASSTGASRPTIASQFRATCPTHSRSAAPISNCWKSPCPPTSRSPEESLRCSSITRA</sequence>
<protein>
    <submittedName>
        <fullName evidence="2">Quercetin dioxygenase-like cupin family protein</fullName>
    </submittedName>
</protein>
<gene>
    <name evidence="2" type="ORF">J2793_002735</name>
</gene>
<dbReference type="InterPro" id="IPR011051">
    <property type="entry name" value="RmlC_Cupin_sf"/>
</dbReference>
<dbReference type="CDD" id="cd06980">
    <property type="entry name" value="cupin_bxe_c0505"/>
    <property type="match status" value="1"/>
</dbReference>
<evidence type="ECO:0000313" key="2">
    <source>
        <dbReference type="EMBL" id="MDP9647289.1"/>
    </source>
</evidence>
<feature type="compositionally biased region" description="Low complexity" evidence="1">
    <location>
        <begin position="312"/>
        <end position="330"/>
    </location>
</feature>
<proteinExistence type="predicted"/>
<reference evidence="2" key="1">
    <citation type="submission" date="2023-07" db="EMBL/GenBank/DDBJ databases">
        <title>Sorghum-associated microbial communities from plants grown in Nebraska, USA.</title>
        <authorList>
            <person name="Schachtman D."/>
        </authorList>
    </citation>
    <scope>NUCLEOTIDE SEQUENCE</scope>
    <source>
        <strain evidence="2">DS1061</strain>
    </source>
</reference>
<dbReference type="Proteomes" id="UP001229486">
    <property type="component" value="Unassembled WGS sequence"/>
</dbReference>
<accession>A0AB73IBX9</accession>
<dbReference type="SUPFAM" id="SSF51182">
    <property type="entry name" value="RmlC-like cupins"/>
    <property type="match status" value="1"/>
</dbReference>
<evidence type="ECO:0000256" key="1">
    <source>
        <dbReference type="SAM" id="MobiDB-lite"/>
    </source>
</evidence>
<organism evidence="2 3">
    <name type="scientific">Paraburkholderia caledonica</name>
    <dbReference type="NCBI Taxonomy" id="134536"/>
    <lineage>
        <taxon>Bacteria</taxon>
        <taxon>Pseudomonadati</taxon>
        <taxon>Pseudomonadota</taxon>
        <taxon>Betaproteobacteria</taxon>
        <taxon>Burkholderiales</taxon>
        <taxon>Burkholderiaceae</taxon>
        <taxon>Paraburkholderia</taxon>
    </lineage>
</organism>
<dbReference type="Gene3D" id="2.60.120.10">
    <property type="entry name" value="Jelly Rolls"/>
    <property type="match status" value="1"/>
</dbReference>
<dbReference type="EMBL" id="JAURTK010000003">
    <property type="protein sequence ID" value="MDP9647289.1"/>
    <property type="molecule type" value="Genomic_DNA"/>
</dbReference>
<feature type="compositionally biased region" description="Polar residues" evidence="1">
    <location>
        <begin position="331"/>
        <end position="351"/>
    </location>
</feature>
<dbReference type="SUPFAM" id="SSF54593">
    <property type="entry name" value="Glyoxalase/Bleomycin resistance protein/Dihydroxybiphenyl dioxygenase"/>
    <property type="match status" value="1"/>
</dbReference>
<evidence type="ECO:0000313" key="3">
    <source>
        <dbReference type="Proteomes" id="UP001229486"/>
    </source>
</evidence>
<feature type="region of interest" description="Disordered" evidence="1">
    <location>
        <begin position="307"/>
        <end position="383"/>
    </location>
</feature>
<name>A0AB73IBX9_9BURK</name>
<dbReference type="InterPro" id="IPR014710">
    <property type="entry name" value="RmlC-like_jellyroll"/>
</dbReference>